<evidence type="ECO:0000313" key="3">
    <source>
        <dbReference type="EMBL" id="SLN76301.1"/>
    </source>
</evidence>
<dbReference type="CDD" id="cd16282">
    <property type="entry name" value="metallo-hydrolase-like_MBL-fold"/>
    <property type="match status" value="1"/>
</dbReference>
<dbReference type="Pfam" id="PF00753">
    <property type="entry name" value="Lactamase_B"/>
    <property type="match status" value="1"/>
</dbReference>
<dbReference type="RefSeq" id="WP_085885411.1">
    <property type="nucleotide sequence ID" value="NZ_FWFR01000004.1"/>
</dbReference>
<dbReference type="PANTHER" id="PTHR42951">
    <property type="entry name" value="METALLO-BETA-LACTAMASE DOMAIN-CONTAINING"/>
    <property type="match status" value="1"/>
</dbReference>
<dbReference type="GO" id="GO:0004416">
    <property type="term" value="F:hydroxyacylglutathione hydrolase activity"/>
    <property type="evidence" value="ECO:0007669"/>
    <property type="project" value="UniProtKB-EC"/>
</dbReference>
<dbReference type="PANTHER" id="PTHR42951:SF4">
    <property type="entry name" value="ACYL-COENZYME A THIOESTERASE MBLAC2"/>
    <property type="match status" value="1"/>
</dbReference>
<dbReference type="InterPro" id="IPR050855">
    <property type="entry name" value="NDM-1-like"/>
</dbReference>
<dbReference type="AlphaFoldDB" id="A0A1Y5U3H5"/>
<dbReference type="InParanoid" id="A0A1Y5U3H5"/>
<dbReference type="InterPro" id="IPR036866">
    <property type="entry name" value="RibonucZ/Hydroxyglut_hydro"/>
</dbReference>
<dbReference type="EMBL" id="FWFR01000004">
    <property type="protein sequence ID" value="SLN76301.1"/>
    <property type="molecule type" value="Genomic_DNA"/>
</dbReference>
<organism evidence="3 4">
    <name type="scientific">Oceanibacterium hippocampi</name>
    <dbReference type="NCBI Taxonomy" id="745714"/>
    <lineage>
        <taxon>Bacteria</taxon>
        <taxon>Pseudomonadati</taxon>
        <taxon>Pseudomonadota</taxon>
        <taxon>Alphaproteobacteria</taxon>
        <taxon>Sneathiellales</taxon>
        <taxon>Sneathiellaceae</taxon>
        <taxon>Oceanibacterium</taxon>
    </lineage>
</organism>
<gene>
    <name evidence="3" type="primary">gloB_4</name>
    <name evidence="3" type="ORF">OCH7691_04095</name>
</gene>
<keyword evidence="3" id="KW-0378">Hydrolase</keyword>
<dbReference type="EC" id="3.1.2.6" evidence="3"/>
<comment type="similarity">
    <text evidence="1">Belongs to the metallo-beta-lactamase superfamily. Class-B beta-lactamase family.</text>
</comment>
<dbReference type="SUPFAM" id="SSF56281">
    <property type="entry name" value="Metallo-hydrolase/oxidoreductase"/>
    <property type="match status" value="1"/>
</dbReference>
<reference evidence="3 4" key="1">
    <citation type="submission" date="2017-03" db="EMBL/GenBank/DDBJ databases">
        <authorList>
            <person name="Afonso C.L."/>
            <person name="Miller P.J."/>
            <person name="Scott M.A."/>
            <person name="Spackman E."/>
            <person name="Goraichik I."/>
            <person name="Dimitrov K.M."/>
            <person name="Suarez D.L."/>
            <person name="Swayne D.E."/>
        </authorList>
    </citation>
    <scope>NUCLEOTIDE SEQUENCE [LARGE SCALE GENOMIC DNA]</scope>
    <source>
        <strain evidence="3 4">CECT 7691</strain>
    </source>
</reference>
<dbReference type="Proteomes" id="UP000193200">
    <property type="component" value="Unassembled WGS sequence"/>
</dbReference>
<sequence length="314" mass="34247">MARSRYDKGLKDLGNGVYAYMQPDGSWGWSNAGLIVDGDESMLVDTLFDLDLTREMLAAMRGATRAAANIECLVNTHANGDHCWGNELVEGAEIIASRASAEEMEEVPAAMLAQMMKAAPQMGELGDYMKRIFGAFDFEGIKTTLPTRTFDRELTVSVGDRTVELIEVGPAHTKGDVLVHVPSDRTVFTGDILFIEGHPIMWAGPVANWIRACERILAMDVETIVPGHGPITDKAGVAAVQGYLEYVSAEARKRFDAGMSSFEAAQDIALDDYSSWGDGERIAVNVDTLYREFSGSTAPPNIVELFGRMARLAR</sequence>
<dbReference type="GO" id="GO:0017001">
    <property type="term" value="P:antibiotic catabolic process"/>
    <property type="evidence" value="ECO:0007669"/>
    <property type="project" value="UniProtKB-ARBA"/>
</dbReference>
<name>A0A1Y5U3H5_9PROT</name>
<accession>A0A1Y5U3H5</accession>
<dbReference type="OrthoDB" id="420651at2"/>
<protein>
    <submittedName>
        <fullName evidence="3">Hydroxyacylglutathione hydrolase</fullName>
        <ecNumber evidence="3">3.1.2.6</ecNumber>
    </submittedName>
</protein>
<keyword evidence="4" id="KW-1185">Reference proteome</keyword>
<evidence type="ECO:0000259" key="2">
    <source>
        <dbReference type="SMART" id="SM00849"/>
    </source>
</evidence>
<dbReference type="SMART" id="SM00849">
    <property type="entry name" value="Lactamase_B"/>
    <property type="match status" value="1"/>
</dbReference>
<evidence type="ECO:0000256" key="1">
    <source>
        <dbReference type="ARBA" id="ARBA00005250"/>
    </source>
</evidence>
<feature type="domain" description="Metallo-beta-lactamase" evidence="2">
    <location>
        <begin position="29"/>
        <end position="228"/>
    </location>
</feature>
<proteinExistence type="inferred from homology"/>
<dbReference type="Gene3D" id="3.60.15.10">
    <property type="entry name" value="Ribonuclease Z/Hydroxyacylglutathione hydrolase-like"/>
    <property type="match status" value="1"/>
</dbReference>
<evidence type="ECO:0000313" key="4">
    <source>
        <dbReference type="Proteomes" id="UP000193200"/>
    </source>
</evidence>
<dbReference type="InterPro" id="IPR001279">
    <property type="entry name" value="Metallo-B-lactamas"/>
</dbReference>